<dbReference type="Proteomes" id="UP000815677">
    <property type="component" value="Unassembled WGS sequence"/>
</dbReference>
<reference evidence="2" key="1">
    <citation type="submission" date="2014-09" db="EMBL/GenBank/DDBJ databases">
        <title>Genome sequence of the luminous mushroom Mycena chlorophos for searching fungal bioluminescence genes.</title>
        <authorList>
            <person name="Tanaka Y."/>
            <person name="Kasuga D."/>
            <person name="Oba Y."/>
            <person name="Hase S."/>
            <person name="Sato K."/>
            <person name="Oba Y."/>
            <person name="Sakakibara Y."/>
        </authorList>
    </citation>
    <scope>NUCLEOTIDE SEQUENCE</scope>
</reference>
<keyword evidence="3" id="KW-1185">Reference proteome</keyword>
<evidence type="ECO:0000313" key="3">
    <source>
        <dbReference type="Proteomes" id="UP000815677"/>
    </source>
</evidence>
<protein>
    <submittedName>
        <fullName evidence="2">Uncharacterized protein</fullName>
    </submittedName>
</protein>
<evidence type="ECO:0000313" key="2">
    <source>
        <dbReference type="EMBL" id="GAT43954.1"/>
    </source>
</evidence>
<dbReference type="EMBL" id="DF839522">
    <property type="protein sequence ID" value="GAT43954.1"/>
    <property type="molecule type" value="Genomic_DNA"/>
</dbReference>
<evidence type="ECO:0000256" key="1">
    <source>
        <dbReference type="SAM" id="MobiDB-lite"/>
    </source>
</evidence>
<accession>A0ABQ0KYH3</accession>
<organism evidence="2 3">
    <name type="scientific">Mycena chlorophos</name>
    <name type="common">Agaric fungus</name>
    <name type="synonym">Agaricus chlorophos</name>
    <dbReference type="NCBI Taxonomy" id="658473"/>
    <lineage>
        <taxon>Eukaryota</taxon>
        <taxon>Fungi</taxon>
        <taxon>Dikarya</taxon>
        <taxon>Basidiomycota</taxon>
        <taxon>Agaricomycotina</taxon>
        <taxon>Agaricomycetes</taxon>
        <taxon>Agaricomycetidae</taxon>
        <taxon>Agaricales</taxon>
        <taxon>Marasmiineae</taxon>
        <taxon>Mycenaceae</taxon>
        <taxon>Mycena</taxon>
    </lineage>
</organism>
<proteinExistence type="predicted"/>
<sequence length="176" mass="19421">MGSASSKVARSLPKRPAAKQVPWTGARPGPTEVPGASETKNQAIIQDSKDPQFLAKLSQLGQVRVDHHMQTVQLASAARIEAESDALSSSPTLNRIPAPTLGRLLDERKTVRTRRDMEFMAKRFGLDIDKLDTVTRYVNTPSVRAGSEQRIVQEDGDEKFIFPAVWIEPQLKNTSS</sequence>
<name>A0ABQ0KYH3_MYCCL</name>
<gene>
    <name evidence="2" type="ORF">MCHLO_01612</name>
</gene>
<feature type="region of interest" description="Disordered" evidence="1">
    <location>
        <begin position="1"/>
        <end position="47"/>
    </location>
</feature>